<name>A0A1Y2MBM7_EPING</name>
<dbReference type="InterPro" id="IPR022093">
    <property type="entry name" value="Rad26-like_helical"/>
</dbReference>
<feature type="compositionally biased region" description="Basic and acidic residues" evidence="1">
    <location>
        <begin position="134"/>
        <end position="151"/>
    </location>
</feature>
<protein>
    <recommendedName>
        <fullName evidence="7">DNA repair protein Rad26</fullName>
    </recommendedName>
</protein>
<evidence type="ECO:0000313" key="6">
    <source>
        <dbReference type="Proteomes" id="UP000193240"/>
    </source>
</evidence>
<dbReference type="InterPro" id="IPR048380">
    <property type="entry name" value="Rad26-like_N"/>
</dbReference>
<evidence type="ECO:0000313" key="5">
    <source>
        <dbReference type="EMBL" id="OSS53209.1"/>
    </source>
</evidence>
<dbReference type="InterPro" id="IPR048379">
    <property type="entry name" value="Rad26-like_C"/>
</dbReference>
<feature type="region of interest" description="Disordered" evidence="1">
    <location>
        <begin position="203"/>
        <end position="319"/>
    </location>
</feature>
<evidence type="ECO:0000259" key="4">
    <source>
        <dbReference type="Pfam" id="PF21048"/>
    </source>
</evidence>
<dbReference type="Pfam" id="PF12331">
    <property type="entry name" value="Rad26-like_helical_rpts"/>
    <property type="match status" value="1"/>
</dbReference>
<organism evidence="5 6">
    <name type="scientific">Epicoccum nigrum</name>
    <name type="common">Soil fungus</name>
    <name type="synonym">Epicoccum purpurascens</name>
    <dbReference type="NCBI Taxonomy" id="105696"/>
    <lineage>
        <taxon>Eukaryota</taxon>
        <taxon>Fungi</taxon>
        <taxon>Dikarya</taxon>
        <taxon>Ascomycota</taxon>
        <taxon>Pezizomycotina</taxon>
        <taxon>Dothideomycetes</taxon>
        <taxon>Pleosporomycetidae</taxon>
        <taxon>Pleosporales</taxon>
        <taxon>Pleosporineae</taxon>
        <taxon>Didymellaceae</taxon>
        <taxon>Epicoccum</taxon>
    </lineage>
</organism>
<accession>A0A1Y2MBM7</accession>
<evidence type="ECO:0000259" key="2">
    <source>
        <dbReference type="Pfam" id="PF12331"/>
    </source>
</evidence>
<reference evidence="5 6" key="1">
    <citation type="journal article" date="2017" name="Genome Announc.">
        <title>Genome sequence of the saprophytic ascomycete Epicoccum nigrum ICMP 19927 strain isolated from New Zealand.</title>
        <authorList>
            <person name="Fokin M."/>
            <person name="Fleetwood D."/>
            <person name="Weir B.S."/>
            <person name="Villas-Boas S.G."/>
        </authorList>
    </citation>
    <scope>NUCLEOTIDE SEQUENCE [LARGE SCALE GENOMIC DNA]</scope>
    <source>
        <strain evidence="5 6">ICMP 19927</strain>
    </source>
</reference>
<dbReference type="EMBL" id="KZ107839">
    <property type="protein sequence ID" value="OSS53209.1"/>
    <property type="molecule type" value="Genomic_DNA"/>
</dbReference>
<feature type="domain" description="Rad26-like N-terminal" evidence="4">
    <location>
        <begin position="343"/>
        <end position="385"/>
    </location>
</feature>
<feature type="domain" description="Rad26-like helical repeats" evidence="2">
    <location>
        <begin position="449"/>
        <end position="675"/>
    </location>
</feature>
<keyword evidence="6" id="KW-1185">Reference proteome</keyword>
<feature type="region of interest" description="Disordered" evidence="1">
    <location>
        <begin position="31"/>
        <end position="50"/>
    </location>
</feature>
<evidence type="ECO:0000256" key="1">
    <source>
        <dbReference type="SAM" id="MobiDB-lite"/>
    </source>
</evidence>
<evidence type="ECO:0008006" key="7">
    <source>
        <dbReference type="Google" id="ProtNLM"/>
    </source>
</evidence>
<dbReference type="STRING" id="105696.A0A1Y2MBM7"/>
<dbReference type="Pfam" id="PF21048">
    <property type="entry name" value="Rad26-like_N"/>
    <property type="match status" value="1"/>
</dbReference>
<proteinExistence type="predicted"/>
<feature type="domain" description="Rad26-like C-terminal" evidence="3">
    <location>
        <begin position="682"/>
        <end position="744"/>
    </location>
</feature>
<dbReference type="Proteomes" id="UP000193240">
    <property type="component" value="Unassembled WGS sequence"/>
</dbReference>
<evidence type="ECO:0000259" key="3">
    <source>
        <dbReference type="Pfam" id="PF21046"/>
    </source>
</evidence>
<dbReference type="AlphaFoldDB" id="A0A1Y2MBM7"/>
<sequence>MSGDDFDFSDHDLDDLPANTFEQFEAAAIRATQQQATQQQATQQQHAALASDYGLDDGDEVINLDDQDRFAQPQQGRAHASHATYDAYDAYEEGTTIDEGDTYQHEHENEHMQLVEPPRQSQADPDQLLSRIKKLEQEKARQRREAEDLKNKLQTKSGEADTIRRRHDAELRRHERQLADQQQYHGDELAKLKAEIEALRREKEQAATSSMFNQHDVRDASLVPRARKPMTARPKAGPSKSPAGTPKKPRGPMGDGFDDNDVVMASPSRTRERQKTATPSLAGKRKRNVVDASPIPLQLSEPPSQSREKEEGAGAGAETVEEDVRVDAALLDFFRKDDRRFDLLHRLMAHMSPNGTDRVFDALAQYRYPSMLSKRLSSVFYDILSVKTFQDVHTLALDICYAICDLWAQCLTEHYYAPINMLLDALHFVLARERSETACKIKTHFVPLMIDSVDLVANPLSKAAKAGQEAVNALYASGHREITAQIDVLECLELLYLIATSCVGLEGTEPAELWEAIPSDFTLMLLNKEQPIAQISLMLDIIATSALPTSIGPIITSASQTDSQATREDALIGRLTNIFTETPSSTADPSPADPPDPVTETDTLSLRLQVLSLLTILSIPPYGATHLAQNRICIGRLIKYLDRLLNTLYKTPLAPTQSTAIASINACMKLIFHIVSSNPGFDVKSKLVNTLGGQHAYLVSLTRLAFSEGLVLERGIEDEVVDMAHGILDEGLSLEEGEAFGGVFSTGTSAA</sequence>
<gene>
    <name evidence="5" type="ORF">B5807_02948</name>
</gene>
<feature type="region of interest" description="Disordered" evidence="1">
    <location>
        <begin position="134"/>
        <end position="165"/>
    </location>
</feature>
<dbReference type="Pfam" id="PF21046">
    <property type="entry name" value="Rad26-like_C"/>
    <property type="match status" value="1"/>
</dbReference>
<dbReference type="InParanoid" id="A0A1Y2MBM7"/>
<dbReference type="OMA" id="EMAHEML"/>